<reference evidence="2" key="2">
    <citation type="submission" date="2021-03" db="UniProtKB">
        <authorList>
            <consortium name="EnsemblPlants"/>
        </authorList>
    </citation>
    <scope>IDENTIFICATION</scope>
</reference>
<dbReference type="InterPro" id="IPR012337">
    <property type="entry name" value="RNaseH-like_sf"/>
</dbReference>
<proteinExistence type="predicted"/>
<protein>
    <recommendedName>
        <fullName evidence="1">Integrase catalytic domain-containing protein</fullName>
    </recommendedName>
</protein>
<dbReference type="PROSITE" id="PS50994">
    <property type="entry name" value="INTEGRASE"/>
    <property type="match status" value="1"/>
</dbReference>
<dbReference type="AlphaFoldDB" id="A0A803PIV5"/>
<dbReference type="Gramene" id="evm.model.04.820">
    <property type="protein sequence ID" value="cds.evm.model.04.820"/>
    <property type="gene ID" value="evm.TU.04.820"/>
</dbReference>
<dbReference type="Gene3D" id="1.10.340.70">
    <property type="match status" value="1"/>
</dbReference>
<dbReference type="PANTHER" id="PTHR48475:SF2">
    <property type="entry name" value="RIBONUCLEASE H"/>
    <property type="match status" value="1"/>
</dbReference>
<keyword evidence="3" id="KW-1185">Reference proteome</keyword>
<dbReference type="EnsemblPlants" id="evm.model.04.820">
    <property type="protein sequence ID" value="cds.evm.model.04.820"/>
    <property type="gene ID" value="evm.TU.04.820"/>
</dbReference>
<sequence length="185" mass="21398">MLDDSPTWMMPIAAYLQTGILLENKNKTRKIRRKDAQYLILDGEMYRCSFSMPLLRCATKIEAKRLLVEVHEGFCSNHAKGQSLSKKILKQGYFWPTMIEDSMDSVRKCDKCQRFSKILRVPPNELTLMQSPWPFVMWGIDLTSQLPKGKGGVQYIVVAIDYFTKWIEVEPLVTITVRVYALKSL</sequence>
<organism evidence="2 3">
    <name type="scientific">Cannabis sativa</name>
    <name type="common">Hemp</name>
    <name type="synonym">Marijuana</name>
    <dbReference type="NCBI Taxonomy" id="3483"/>
    <lineage>
        <taxon>Eukaryota</taxon>
        <taxon>Viridiplantae</taxon>
        <taxon>Streptophyta</taxon>
        <taxon>Embryophyta</taxon>
        <taxon>Tracheophyta</taxon>
        <taxon>Spermatophyta</taxon>
        <taxon>Magnoliopsida</taxon>
        <taxon>eudicotyledons</taxon>
        <taxon>Gunneridae</taxon>
        <taxon>Pentapetalae</taxon>
        <taxon>rosids</taxon>
        <taxon>fabids</taxon>
        <taxon>Rosales</taxon>
        <taxon>Cannabaceae</taxon>
        <taxon>Cannabis</taxon>
    </lineage>
</organism>
<accession>A0A803PIV5</accession>
<dbReference type="OMA" id="KCEACRF"/>
<dbReference type="SUPFAM" id="SSF53098">
    <property type="entry name" value="Ribonuclease H-like"/>
    <property type="match status" value="1"/>
</dbReference>
<dbReference type="Proteomes" id="UP000596661">
    <property type="component" value="Chromosome 4"/>
</dbReference>
<dbReference type="InterPro" id="IPR036397">
    <property type="entry name" value="RNaseH_sf"/>
</dbReference>
<dbReference type="Gene3D" id="3.30.420.10">
    <property type="entry name" value="Ribonuclease H-like superfamily/Ribonuclease H"/>
    <property type="match status" value="1"/>
</dbReference>
<dbReference type="GO" id="GO:0003676">
    <property type="term" value="F:nucleic acid binding"/>
    <property type="evidence" value="ECO:0007669"/>
    <property type="project" value="InterPro"/>
</dbReference>
<name>A0A803PIV5_CANSA</name>
<dbReference type="EMBL" id="UZAU01000369">
    <property type="status" value="NOT_ANNOTATED_CDS"/>
    <property type="molecule type" value="Genomic_DNA"/>
</dbReference>
<evidence type="ECO:0000259" key="1">
    <source>
        <dbReference type="PROSITE" id="PS50994"/>
    </source>
</evidence>
<dbReference type="InterPro" id="IPR041588">
    <property type="entry name" value="Integrase_H2C2"/>
</dbReference>
<evidence type="ECO:0000313" key="2">
    <source>
        <dbReference type="EnsemblPlants" id="cds.evm.model.04.820"/>
    </source>
</evidence>
<dbReference type="PANTHER" id="PTHR48475">
    <property type="entry name" value="RIBONUCLEASE H"/>
    <property type="match status" value="1"/>
</dbReference>
<dbReference type="GO" id="GO:0015074">
    <property type="term" value="P:DNA integration"/>
    <property type="evidence" value="ECO:0007669"/>
    <property type="project" value="InterPro"/>
</dbReference>
<feature type="domain" description="Integrase catalytic" evidence="1">
    <location>
        <begin position="128"/>
        <end position="185"/>
    </location>
</feature>
<reference evidence="2" key="1">
    <citation type="submission" date="2018-11" db="EMBL/GenBank/DDBJ databases">
        <authorList>
            <person name="Grassa J C."/>
        </authorList>
    </citation>
    <scope>NUCLEOTIDE SEQUENCE [LARGE SCALE GENOMIC DNA]</scope>
</reference>
<evidence type="ECO:0000313" key="3">
    <source>
        <dbReference type="Proteomes" id="UP000596661"/>
    </source>
</evidence>
<dbReference type="InterPro" id="IPR001584">
    <property type="entry name" value="Integrase_cat-core"/>
</dbReference>
<dbReference type="Pfam" id="PF17921">
    <property type="entry name" value="Integrase_H2C2"/>
    <property type="match status" value="1"/>
</dbReference>